<dbReference type="InterPro" id="IPR001296">
    <property type="entry name" value="Glyco_trans_1"/>
</dbReference>
<evidence type="ECO:0000313" key="3">
    <source>
        <dbReference type="EMBL" id="GCC52400.1"/>
    </source>
</evidence>
<keyword evidence="3" id="KW-0808">Transferase</keyword>
<dbReference type="PANTHER" id="PTHR12526">
    <property type="entry name" value="GLYCOSYLTRANSFERASE"/>
    <property type="match status" value="1"/>
</dbReference>
<dbReference type="Pfam" id="PF13439">
    <property type="entry name" value="Glyco_transf_4"/>
    <property type="match status" value="1"/>
</dbReference>
<reference evidence="3 4" key="1">
    <citation type="submission" date="2018-11" db="EMBL/GenBank/DDBJ databases">
        <title>Chryseotalea sanarue gen. nov., sp., nov., a member of the family Cytophagaceae, isolated from a brackish lake in Hamamatsu Japan.</title>
        <authorList>
            <person name="Maejima Y."/>
            <person name="Iino T."/>
            <person name="Muraguchi Y."/>
            <person name="Fukuda K."/>
            <person name="Ohkuma M."/>
            <person name="Moriuchi R."/>
            <person name="Dohra H."/>
            <person name="Kimbara K."/>
            <person name="Shintani M."/>
        </authorList>
    </citation>
    <scope>NUCLEOTIDE SEQUENCE [LARGE SCALE GENOMIC DNA]</scope>
    <source>
        <strain evidence="3 4">Ys</strain>
    </source>
</reference>
<dbReference type="EMBL" id="BHXQ01000005">
    <property type="protein sequence ID" value="GCC52400.1"/>
    <property type="molecule type" value="Genomic_DNA"/>
</dbReference>
<dbReference type="AlphaFoldDB" id="A0A401UBZ5"/>
<feature type="domain" description="Glycosyltransferase subfamily 4-like N-terminal" evidence="2">
    <location>
        <begin position="30"/>
        <end position="164"/>
    </location>
</feature>
<organism evidence="3 4">
    <name type="scientific">Chryseotalea sanaruensis</name>
    <dbReference type="NCBI Taxonomy" id="2482724"/>
    <lineage>
        <taxon>Bacteria</taxon>
        <taxon>Pseudomonadati</taxon>
        <taxon>Bacteroidota</taxon>
        <taxon>Cytophagia</taxon>
        <taxon>Cytophagales</taxon>
        <taxon>Chryseotaleaceae</taxon>
        <taxon>Chryseotalea</taxon>
    </lineage>
</organism>
<dbReference type="Pfam" id="PF00534">
    <property type="entry name" value="Glycos_transf_1"/>
    <property type="match status" value="1"/>
</dbReference>
<evidence type="ECO:0000259" key="1">
    <source>
        <dbReference type="Pfam" id="PF00534"/>
    </source>
</evidence>
<comment type="caution">
    <text evidence="3">The sequence shown here is derived from an EMBL/GenBank/DDBJ whole genome shotgun (WGS) entry which is preliminary data.</text>
</comment>
<dbReference type="InterPro" id="IPR028098">
    <property type="entry name" value="Glyco_trans_4-like_N"/>
</dbReference>
<accession>A0A401UBZ5</accession>
<dbReference type="SUPFAM" id="SSF53756">
    <property type="entry name" value="UDP-Glycosyltransferase/glycogen phosphorylase"/>
    <property type="match status" value="1"/>
</dbReference>
<dbReference type="RefSeq" id="WP_127123060.1">
    <property type="nucleotide sequence ID" value="NZ_BHXQ01000005.1"/>
</dbReference>
<evidence type="ECO:0000313" key="4">
    <source>
        <dbReference type="Proteomes" id="UP000288227"/>
    </source>
</evidence>
<dbReference type="Proteomes" id="UP000288227">
    <property type="component" value="Unassembled WGS sequence"/>
</dbReference>
<dbReference type="Gene3D" id="3.40.50.2000">
    <property type="entry name" value="Glycogen Phosphorylase B"/>
    <property type="match status" value="2"/>
</dbReference>
<feature type="domain" description="Glycosyl transferase family 1" evidence="1">
    <location>
        <begin position="179"/>
        <end position="339"/>
    </location>
</feature>
<keyword evidence="4" id="KW-1185">Reference proteome</keyword>
<dbReference type="OrthoDB" id="596635at2"/>
<gene>
    <name evidence="3" type="ORF">SanaruYs_26370</name>
</gene>
<dbReference type="GO" id="GO:0016757">
    <property type="term" value="F:glycosyltransferase activity"/>
    <property type="evidence" value="ECO:0007669"/>
    <property type="project" value="InterPro"/>
</dbReference>
<sequence length="366" mass="41620">MSIKVLVITNNHTIPVIRSEAEIFIGLKVQDGFDVTIMTFAHTQYIPRFEQMGIKVIKFHPHKKFSLGHIKRIRQELKMGHYDIVHMFNNKAMINGLFAAMFLPVKTVIYRGTIGNVHWWDPFAYLKHLSPRVDKIVCNVDEIKTSIQKNLLFNKSKVVTIAKGHKVEWYDDVEAVDLKAYGVPDNAFKVICVANVRKVKGIKYLLQATHYLKESSNIYLILVGNGMDKPDLMEIVEKSPIKANIKILGFQNNPLSFVKACDSFMLPSIYGESLTRSVIEAMCLEVAPVITNLPGNSRLVIHEKTGLTMPIKDPESIAKALERLSNDRSFAKMLGKNARIHIKNNIRNEDSVNAYYELYTSMTKPD</sequence>
<name>A0A401UBZ5_9BACT</name>
<protein>
    <submittedName>
        <fullName evidence="3">Group 1 glycosyl transferase</fullName>
    </submittedName>
</protein>
<proteinExistence type="predicted"/>
<evidence type="ECO:0000259" key="2">
    <source>
        <dbReference type="Pfam" id="PF13439"/>
    </source>
</evidence>